<evidence type="ECO:0000313" key="3">
    <source>
        <dbReference type="Proteomes" id="UP000438914"/>
    </source>
</evidence>
<accession>A0A7K0KBW7</accession>
<dbReference type="CDD" id="cd02230">
    <property type="entry name" value="cupin_HP0902-like"/>
    <property type="match status" value="1"/>
</dbReference>
<sequence length="107" mass="11659">MATFVKGKVFEPKALVDYAEGSVVSRELEHNEAGSITVFSFDKGQGLSEHQAPFDALIQVIDGEMTFVLEDETLHLQTGEALVIPAGARHAVKAEKPFKMIITMIKG</sequence>
<dbReference type="InterPro" id="IPR013096">
    <property type="entry name" value="Cupin_2"/>
</dbReference>
<dbReference type="SUPFAM" id="SSF51182">
    <property type="entry name" value="RmlC-like cupins"/>
    <property type="match status" value="1"/>
</dbReference>
<evidence type="ECO:0000259" key="1">
    <source>
        <dbReference type="Pfam" id="PF07883"/>
    </source>
</evidence>
<organism evidence="2 3">
    <name type="scientific">Hallella mizrahii</name>
    <dbReference type="NCBI Taxonomy" id="2606637"/>
    <lineage>
        <taxon>Bacteria</taxon>
        <taxon>Pseudomonadati</taxon>
        <taxon>Bacteroidota</taxon>
        <taxon>Bacteroidia</taxon>
        <taxon>Bacteroidales</taxon>
        <taxon>Prevotellaceae</taxon>
        <taxon>Hallella</taxon>
    </lineage>
</organism>
<dbReference type="InterPro" id="IPR011051">
    <property type="entry name" value="RmlC_Cupin_sf"/>
</dbReference>
<dbReference type="PANTHER" id="PTHR37694">
    <property type="entry name" value="SLR8022 PROTEIN"/>
    <property type="match status" value="1"/>
</dbReference>
<dbReference type="Pfam" id="PF07883">
    <property type="entry name" value="Cupin_2"/>
    <property type="match status" value="1"/>
</dbReference>
<reference evidence="2 3" key="1">
    <citation type="submission" date="2019-08" db="EMBL/GenBank/DDBJ databases">
        <title>In-depth cultivation of the pig gut microbiome towards novel bacterial diversity and tailored functional studies.</title>
        <authorList>
            <person name="Wylensek D."/>
            <person name="Hitch T.C.A."/>
            <person name="Clavel T."/>
        </authorList>
    </citation>
    <scope>NUCLEOTIDE SEQUENCE [LARGE SCALE GENOMIC DNA]</scope>
    <source>
        <strain evidence="2 3">LKV-178-WT-2A</strain>
    </source>
</reference>
<dbReference type="InterPro" id="IPR014710">
    <property type="entry name" value="RmlC-like_jellyroll"/>
</dbReference>
<dbReference type="EMBL" id="VUNG01000002">
    <property type="protein sequence ID" value="MST83427.1"/>
    <property type="molecule type" value="Genomic_DNA"/>
</dbReference>
<dbReference type="AlphaFoldDB" id="A0A7K0KBW7"/>
<gene>
    <name evidence="2" type="ORF">FYJ73_01795</name>
</gene>
<dbReference type="RefSeq" id="WP_154532987.1">
    <property type="nucleotide sequence ID" value="NZ_VUNG01000002.1"/>
</dbReference>
<dbReference type="Proteomes" id="UP000438914">
    <property type="component" value="Unassembled WGS sequence"/>
</dbReference>
<feature type="domain" description="Cupin type-2" evidence="1">
    <location>
        <begin position="38"/>
        <end position="101"/>
    </location>
</feature>
<evidence type="ECO:0000313" key="2">
    <source>
        <dbReference type="EMBL" id="MST83427.1"/>
    </source>
</evidence>
<proteinExistence type="predicted"/>
<name>A0A7K0KBW7_9BACT</name>
<keyword evidence="3" id="KW-1185">Reference proteome</keyword>
<dbReference type="Gene3D" id="2.60.120.10">
    <property type="entry name" value="Jelly Rolls"/>
    <property type="match status" value="1"/>
</dbReference>
<protein>
    <submittedName>
        <fullName evidence="2">Cupin domain-containing protein</fullName>
    </submittedName>
</protein>
<dbReference type="PANTHER" id="PTHR37694:SF1">
    <property type="entry name" value="SLR8022 PROTEIN"/>
    <property type="match status" value="1"/>
</dbReference>
<comment type="caution">
    <text evidence="2">The sequence shown here is derived from an EMBL/GenBank/DDBJ whole genome shotgun (WGS) entry which is preliminary data.</text>
</comment>